<dbReference type="AlphaFoldDB" id="A0A074YT31"/>
<name>A0A074YT31_AURPU</name>
<organism evidence="1 2">
    <name type="scientific">Aureobasidium pullulans EXF-150</name>
    <dbReference type="NCBI Taxonomy" id="1043002"/>
    <lineage>
        <taxon>Eukaryota</taxon>
        <taxon>Fungi</taxon>
        <taxon>Dikarya</taxon>
        <taxon>Ascomycota</taxon>
        <taxon>Pezizomycotina</taxon>
        <taxon>Dothideomycetes</taxon>
        <taxon>Dothideomycetidae</taxon>
        <taxon>Dothideales</taxon>
        <taxon>Saccotheciaceae</taxon>
        <taxon>Aureobasidium</taxon>
    </lineage>
</organism>
<sequence>MIYRSPRVCVLSSCCSRSLTSCRPSASVVVRRQRCPAQRKSSSDDKRLSKQEVVSKICPKGFFATLTPDRVATLSRCGRGASGVATHDKSTRER</sequence>
<dbReference type="Proteomes" id="UP000030706">
    <property type="component" value="Unassembled WGS sequence"/>
</dbReference>
<gene>
    <name evidence="1" type="ORF">M438DRAFT_341709</name>
</gene>
<protein>
    <submittedName>
        <fullName evidence="1">Uncharacterized protein</fullName>
    </submittedName>
</protein>
<dbReference type="RefSeq" id="XP_029766188.1">
    <property type="nucleotide sequence ID" value="XM_029904567.1"/>
</dbReference>
<proteinExistence type="predicted"/>
<keyword evidence="2" id="KW-1185">Reference proteome</keyword>
<reference evidence="1 2" key="1">
    <citation type="journal article" date="2014" name="BMC Genomics">
        <title>Genome sequencing of four Aureobasidium pullulans varieties: biotechnological potential, stress tolerance, and description of new species.</title>
        <authorList>
            <person name="Gostin Ar C."/>
            <person name="Ohm R.A."/>
            <person name="Kogej T."/>
            <person name="Sonjak S."/>
            <person name="Turk M."/>
            <person name="Zajc J."/>
            <person name="Zalar P."/>
            <person name="Grube M."/>
            <person name="Sun H."/>
            <person name="Han J."/>
            <person name="Sharma A."/>
            <person name="Chiniquy J."/>
            <person name="Ngan C.Y."/>
            <person name="Lipzen A."/>
            <person name="Barry K."/>
            <person name="Grigoriev I.V."/>
            <person name="Gunde-Cimerman N."/>
        </authorList>
    </citation>
    <scope>NUCLEOTIDE SEQUENCE [LARGE SCALE GENOMIC DNA]</scope>
    <source>
        <strain evidence="1 2">EXF-150</strain>
    </source>
</reference>
<accession>A0A074YT31</accession>
<dbReference type="HOGENOM" id="CLU_2385787_0_0_1"/>
<evidence type="ECO:0000313" key="1">
    <source>
        <dbReference type="EMBL" id="KEQ90001.1"/>
    </source>
</evidence>
<dbReference type="GeneID" id="40746873"/>
<evidence type="ECO:0000313" key="2">
    <source>
        <dbReference type="Proteomes" id="UP000030706"/>
    </source>
</evidence>
<dbReference type="EMBL" id="KL584974">
    <property type="protein sequence ID" value="KEQ90001.1"/>
    <property type="molecule type" value="Genomic_DNA"/>
</dbReference>